<evidence type="ECO:0000256" key="2">
    <source>
        <dbReference type="ARBA" id="ARBA00022598"/>
    </source>
</evidence>
<dbReference type="GO" id="GO:0000287">
    <property type="term" value="F:magnesium ion binding"/>
    <property type="evidence" value="ECO:0007669"/>
    <property type="project" value="UniProtKB-UniRule"/>
</dbReference>
<evidence type="ECO:0000256" key="8">
    <source>
        <dbReference type="ARBA" id="ARBA00047386"/>
    </source>
</evidence>
<keyword evidence="3 9" id="KW-0479">Metal-binding</keyword>
<dbReference type="InterPro" id="IPR027417">
    <property type="entry name" value="P-loop_NTPase"/>
</dbReference>
<feature type="binding site" evidence="9">
    <location>
        <begin position="118"/>
        <end position="121"/>
    </location>
    <ligand>
        <name>ATP</name>
        <dbReference type="ChEBI" id="CHEBI:30616"/>
    </ligand>
</feature>
<dbReference type="PIRSF" id="PIRSF006755">
    <property type="entry name" value="DTB_synth"/>
    <property type="match status" value="1"/>
</dbReference>
<comment type="subcellular location">
    <subcellularLocation>
        <location evidence="9">Cytoplasm</location>
    </subcellularLocation>
</comment>
<sequence>MSAAKAKGLFITGTDTGVGKSLVGAALAKVLRERGVNVGVMKPAESGVDDPEKLGPDGQLLKWAADSKLSDDQICPYRLLAPLSPSVAASQEKKRIDYNRLLQQANEIIDNHDFTIIEGAGGLMVPLSGGFLMADFAAFLKLPLLVVCRPGLGTINHTLLTLFAARNMDLPIAGYMINNMPEEQKQSTAEKTAAHTLATLTTDELLAVLHQVDGDDKQKVEQLAEQITNLRTMPLLKSCLPDVF</sequence>
<dbReference type="GO" id="GO:0005829">
    <property type="term" value="C:cytosol"/>
    <property type="evidence" value="ECO:0007669"/>
    <property type="project" value="TreeGrafter"/>
</dbReference>
<dbReference type="OrthoDB" id="9802097at2"/>
<keyword evidence="11" id="KW-1185">Reference proteome</keyword>
<keyword evidence="4 9" id="KW-0547">Nucleotide-binding</keyword>
<evidence type="ECO:0000256" key="5">
    <source>
        <dbReference type="ARBA" id="ARBA00022756"/>
    </source>
</evidence>
<feature type="binding site" evidence="9">
    <location>
        <position position="57"/>
    </location>
    <ligand>
        <name>Mg(2+)</name>
        <dbReference type="ChEBI" id="CHEBI:18420"/>
    </ligand>
</feature>
<comment type="caution">
    <text evidence="9">Lacks conserved residue(s) required for the propagation of feature annotation.</text>
</comment>
<feature type="binding site" evidence="9">
    <location>
        <begin position="178"/>
        <end position="179"/>
    </location>
    <ligand>
        <name>ATP</name>
        <dbReference type="ChEBI" id="CHEBI:30616"/>
    </ligand>
</feature>
<dbReference type="GO" id="GO:0004141">
    <property type="term" value="F:dethiobiotin synthase activity"/>
    <property type="evidence" value="ECO:0007669"/>
    <property type="project" value="UniProtKB-UniRule"/>
</dbReference>
<evidence type="ECO:0000256" key="9">
    <source>
        <dbReference type="HAMAP-Rule" id="MF_00336"/>
    </source>
</evidence>
<dbReference type="UniPathway" id="UPA00078">
    <property type="reaction ID" value="UER00161"/>
</dbReference>
<comment type="function">
    <text evidence="9">Catalyzes a mechanistically unusual reaction, the ATP-dependent insertion of CO2 between the N7 and N8 nitrogen atoms of 7,8-diaminopelargonic acid (DAPA, also called 7,8-diammoniononanoate) to form a ureido ring.</text>
</comment>
<evidence type="ECO:0000256" key="1">
    <source>
        <dbReference type="ARBA" id="ARBA00022490"/>
    </source>
</evidence>
<comment type="catalytic activity">
    <reaction evidence="8">
        <text>(7R,8S)-8-amino-7-(carboxyamino)nonanoate + ATP = (4R,5S)-dethiobiotin + ADP + phosphate + H(+)</text>
        <dbReference type="Rhea" id="RHEA:63684"/>
        <dbReference type="ChEBI" id="CHEBI:15378"/>
        <dbReference type="ChEBI" id="CHEBI:30616"/>
        <dbReference type="ChEBI" id="CHEBI:43474"/>
        <dbReference type="ChEBI" id="CHEBI:149470"/>
        <dbReference type="ChEBI" id="CHEBI:149473"/>
        <dbReference type="ChEBI" id="CHEBI:456216"/>
    </reaction>
</comment>
<dbReference type="Proteomes" id="UP000184171">
    <property type="component" value="Unassembled WGS sequence"/>
</dbReference>
<dbReference type="GO" id="GO:0009102">
    <property type="term" value="P:biotin biosynthetic process"/>
    <property type="evidence" value="ECO:0007669"/>
    <property type="project" value="UniProtKB-UniRule"/>
</dbReference>
<proteinExistence type="inferred from homology"/>
<dbReference type="STRING" id="1122189.SAMN02745165_00077"/>
<keyword evidence="7 9" id="KW-0460">Magnesium</keyword>
<dbReference type="EMBL" id="FQZT01000001">
    <property type="protein sequence ID" value="SHI45022.1"/>
    <property type="molecule type" value="Genomic_DNA"/>
</dbReference>
<dbReference type="Gene3D" id="3.40.50.300">
    <property type="entry name" value="P-loop containing nucleotide triphosphate hydrolases"/>
    <property type="match status" value="1"/>
</dbReference>
<evidence type="ECO:0000256" key="3">
    <source>
        <dbReference type="ARBA" id="ARBA00022723"/>
    </source>
</evidence>
<feature type="binding site" evidence="9">
    <location>
        <position position="118"/>
    </location>
    <ligand>
        <name>Mg(2+)</name>
        <dbReference type="ChEBI" id="CHEBI:18420"/>
    </ligand>
</feature>
<evidence type="ECO:0000256" key="7">
    <source>
        <dbReference type="ARBA" id="ARBA00022842"/>
    </source>
</evidence>
<feature type="binding site" evidence="9">
    <location>
        <position position="57"/>
    </location>
    <ligand>
        <name>ATP</name>
        <dbReference type="ChEBI" id="CHEBI:30616"/>
    </ligand>
</feature>
<feature type="active site" evidence="9">
    <location>
        <position position="42"/>
    </location>
</feature>
<dbReference type="NCBIfam" id="TIGR00347">
    <property type="entry name" value="bioD"/>
    <property type="match status" value="1"/>
</dbReference>
<dbReference type="CDD" id="cd03109">
    <property type="entry name" value="DTBS"/>
    <property type="match status" value="1"/>
</dbReference>
<evidence type="ECO:0000256" key="4">
    <source>
        <dbReference type="ARBA" id="ARBA00022741"/>
    </source>
</evidence>
<dbReference type="InterPro" id="IPR004472">
    <property type="entry name" value="DTB_synth_BioD"/>
</dbReference>
<evidence type="ECO:0000313" key="11">
    <source>
        <dbReference type="Proteomes" id="UP000184171"/>
    </source>
</evidence>
<accession>A0A1M6B8H5</accession>
<evidence type="ECO:0000256" key="6">
    <source>
        <dbReference type="ARBA" id="ARBA00022840"/>
    </source>
</evidence>
<feature type="binding site" evidence="9">
    <location>
        <position position="21"/>
    </location>
    <ligand>
        <name>Mg(2+)</name>
        <dbReference type="ChEBI" id="CHEBI:18420"/>
    </ligand>
</feature>
<name>A0A1M6B8H5_MALRU</name>
<evidence type="ECO:0000313" key="10">
    <source>
        <dbReference type="EMBL" id="SHI45022.1"/>
    </source>
</evidence>
<reference evidence="10 11" key="1">
    <citation type="submission" date="2016-11" db="EMBL/GenBank/DDBJ databases">
        <authorList>
            <person name="Jaros S."/>
            <person name="Januszkiewicz K."/>
            <person name="Wedrychowicz H."/>
        </authorList>
    </citation>
    <scope>NUCLEOTIDE SEQUENCE [LARGE SCALE GENOMIC DNA]</scope>
    <source>
        <strain evidence="10 11">DSM 5091</strain>
    </source>
</reference>
<comment type="subunit">
    <text evidence="9">Homodimer.</text>
</comment>
<protein>
    <recommendedName>
        <fullName evidence="9">ATP-dependent dethiobiotin synthetase BioD</fullName>
        <ecNumber evidence="9">6.3.3.3</ecNumber>
    </recommendedName>
    <alternativeName>
        <fullName evidence="9">DTB synthetase</fullName>
        <shortName evidence="9">DTBS</shortName>
    </alternativeName>
    <alternativeName>
        <fullName evidence="9">Dethiobiotin synthase</fullName>
    </alternativeName>
</protein>
<gene>
    <name evidence="9" type="primary">bioD</name>
    <name evidence="10" type="ORF">SAMN02745165_00077</name>
</gene>
<dbReference type="RefSeq" id="WP_072904772.1">
    <property type="nucleotide sequence ID" value="NZ_FQZT01000001.1"/>
</dbReference>
<organism evidence="10 11">
    <name type="scientific">Malonomonas rubra DSM 5091</name>
    <dbReference type="NCBI Taxonomy" id="1122189"/>
    <lineage>
        <taxon>Bacteria</taxon>
        <taxon>Pseudomonadati</taxon>
        <taxon>Thermodesulfobacteriota</taxon>
        <taxon>Desulfuromonadia</taxon>
        <taxon>Desulfuromonadales</taxon>
        <taxon>Geopsychrobacteraceae</taxon>
        <taxon>Malonomonas</taxon>
    </lineage>
</organism>
<dbReference type="Pfam" id="PF13500">
    <property type="entry name" value="AAA_26"/>
    <property type="match status" value="1"/>
</dbReference>
<comment type="catalytic activity">
    <reaction evidence="9">
        <text>(7R,8S)-7,8-diammoniononanoate + CO2 + ATP = (4R,5S)-dethiobiotin + ADP + phosphate + 3 H(+)</text>
        <dbReference type="Rhea" id="RHEA:15805"/>
        <dbReference type="ChEBI" id="CHEBI:15378"/>
        <dbReference type="ChEBI" id="CHEBI:16526"/>
        <dbReference type="ChEBI" id="CHEBI:30616"/>
        <dbReference type="ChEBI" id="CHEBI:43474"/>
        <dbReference type="ChEBI" id="CHEBI:149469"/>
        <dbReference type="ChEBI" id="CHEBI:149473"/>
        <dbReference type="ChEBI" id="CHEBI:456216"/>
        <dbReference type="EC" id="6.3.3.3"/>
    </reaction>
</comment>
<dbReference type="EC" id="6.3.3.3" evidence="9"/>
<dbReference type="HAMAP" id="MF_00336">
    <property type="entry name" value="BioD"/>
    <property type="match status" value="1"/>
</dbReference>
<dbReference type="GO" id="GO:0005524">
    <property type="term" value="F:ATP binding"/>
    <property type="evidence" value="ECO:0007669"/>
    <property type="project" value="UniProtKB-UniRule"/>
</dbReference>
<dbReference type="PANTHER" id="PTHR43210">
    <property type="entry name" value="DETHIOBIOTIN SYNTHETASE"/>
    <property type="match status" value="1"/>
</dbReference>
<keyword evidence="1 9" id="KW-0963">Cytoplasm</keyword>
<dbReference type="SUPFAM" id="SSF52540">
    <property type="entry name" value="P-loop containing nucleoside triphosphate hydrolases"/>
    <property type="match status" value="1"/>
</dbReference>
<comment type="similarity">
    <text evidence="9">Belongs to the dethiobiotin synthetase family.</text>
</comment>
<comment type="pathway">
    <text evidence="9">Cofactor biosynthesis; biotin biosynthesis; biotin from 7,8-diaminononanoate: step 1/2.</text>
</comment>
<comment type="cofactor">
    <cofactor evidence="9">
        <name>Mg(2+)</name>
        <dbReference type="ChEBI" id="CHEBI:18420"/>
    </cofactor>
</comment>
<feature type="binding site" evidence="9">
    <location>
        <position position="46"/>
    </location>
    <ligand>
        <name>substrate</name>
    </ligand>
</feature>
<dbReference type="AlphaFoldDB" id="A0A1M6B8H5"/>
<keyword evidence="6 9" id="KW-0067">ATP-binding</keyword>
<dbReference type="PANTHER" id="PTHR43210:SF2">
    <property type="entry name" value="ATP-DEPENDENT DETHIOBIOTIN SYNTHETASE BIOD 2"/>
    <property type="match status" value="1"/>
</dbReference>
<feature type="binding site" evidence="9">
    <location>
        <begin position="17"/>
        <end position="22"/>
    </location>
    <ligand>
        <name>ATP</name>
        <dbReference type="ChEBI" id="CHEBI:30616"/>
    </ligand>
</feature>
<keyword evidence="5 9" id="KW-0093">Biotin biosynthesis</keyword>
<keyword evidence="2 9" id="KW-0436">Ligase</keyword>